<accession>A0A6G1VR98</accession>
<dbReference type="PANTHER" id="PTHR39639">
    <property type="entry name" value="CHROMOSOME 16, WHOLE GENOME SHOTGUN SEQUENCE"/>
    <property type="match status" value="1"/>
</dbReference>
<dbReference type="EMBL" id="VZAH01000119">
    <property type="protein sequence ID" value="MQP15253.1"/>
    <property type="molecule type" value="Genomic_DNA"/>
</dbReference>
<dbReference type="RefSeq" id="WP_153089594.1">
    <property type="nucleotide sequence ID" value="NZ_VZAH01000119.1"/>
</dbReference>
<gene>
    <name evidence="2" type="ORF">F7D25_12720</name>
</gene>
<dbReference type="AlphaFoldDB" id="A0A6G1VR98"/>
<dbReference type="Proteomes" id="UP000477980">
    <property type="component" value="Unassembled WGS sequence"/>
</dbReference>
<proteinExistence type="predicted"/>
<comment type="caution">
    <text evidence="2">The sequence shown here is derived from an EMBL/GenBank/DDBJ whole genome shotgun (WGS) entry which is preliminary data.</text>
</comment>
<dbReference type="InterPro" id="IPR004919">
    <property type="entry name" value="GmrSD_N"/>
</dbReference>
<dbReference type="OrthoDB" id="9764212at2"/>
<evidence type="ECO:0000313" key="2">
    <source>
        <dbReference type="EMBL" id="MQP15253.1"/>
    </source>
</evidence>
<evidence type="ECO:0000313" key="3">
    <source>
        <dbReference type="Proteomes" id="UP000477980"/>
    </source>
</evidence>
<feature type="domain" description="GmrSD restriction endonucleases N-terminal" evidence="1">
    <location>
        <begin position="17"/>
        <end position="163"/>
    </location>
</feature>
<evidence type="ECO:0000259" key="1">
    <source>
        <dbReference type="Pfam" id="PF03235"/>
    </source>
</evidence>
<reference evidence="2 3" key="1">
    <citation type="submission" date="2019-09" db="EMBL/GenBank/DDBJ databases">
        <title>Distinct polysaccharide growth profiles of human intestinal Prevotella copri isolates.</title>
        <authorList>
            <person name="Fehlner-Peach H."/>
            <person name="Magnabosco C."/>
            <person name="Raghavan V."/>
            <person name="Scher J.U."/>
            <person name="Tett A."/>
            <person name="Cox L.M."/>
            <person name="Gottsegen C."/>
            <person name="Watters A."/>
            <person name="Wiltshire- Gordon J.D."/>
            <person name="Segata N."/>
            <person name="Bonneau R."/>
            <person name="Littman D.R."/>
        </authorList>
    </citation>
    <scope>NUCLEOTIDE SEQUENCE [LARGE SCALE GENOMIC DNA]</scope>
    <source>
        <strain evidence="3">iAA917</strain>
    </source>
</reference>
<name>A0A6G1VR98_9BACT</name>
<sequence>MKNFDSRTYSISDFLEWYSNGQLELNPKFQRRSVWDDNARSYLMDTIIRGFPIPKVFIRQKLNVTTRNNIREVVDGQQRLRTILSFLQDGFMLSPKHNSKYGGLYFSQLDQIDEEVQSNILSYEISVDLLVNMPDPKVLDIFSRLNSYSVVLNDQEKINANHFGPFKLLADQISKEYFTFWIENKILTEKKILRMEDVSLTADLLIAMCVGIKEKKKIKYYYDLFERNFDYDVVILEERFKFIIDTINQIFEEGLISTEFKRVPLFYTLFTSIYHLYFGLEGLDLEVPNILENERKFPLVCQRLERVNYLYEMATSENVIGMTNEERQFIDNCRRATTDASKREARTRFIINLIVNGNQ</sequence>
<dbReference type="PANTHER" id="PTHR39639:SF1">
    <property type="entry name" value="DUF262 DOMAIN-CONTAINING PROTEIN"/>
    <property type="match status" value="1"/>
</dbReference>
<organism evidence="2 3">
    <name type="scientific">Segatella copri</name>
    <dbReference type="NCBI Taxonomy" id="165179"/>
    <lineage>
        <taxon>Bacteria</taxon>
        <taxon>Pseudomonadati</taxon>
        <taxon>Bacteroidota</taxon>
        <taxon>Bacteroidia</taxon>
        <taxon>Bacteroidales</taxon>
        <taxon>Prevotellaceae</taxon>
        <taxon>Segatella</taxon>
    </lineage>
</organism>
<protein>
    <submittedName>
        <fullName evidence="2">DUF262 domain-containing protein</fullName>
    </submittedName>
</protein>
<dbReference type="Pfam" id="PF03235">
    <property type="entry name" value="GmrSD_N"/>
    <property type="match status" value="1"/>
</dbReference>